<protein>
    <submittedName>
        <fullName evidence="1">Uncharacterized protein</fullName>
    </submittedName>
</protein>
<proteinExistence type="predicted"/>
<name>A0ABD1XNC5_9MARC</name>
<accession>A0ABD1XNC5</accession>
<keyword evidence="2" id="KW-1185">Reference proteome</keyword>
<dbReference type="AlphaFoldDB" id="A0ABD1XNC5"/>
<reference evidence="1 2" key="1">
    <citation type="submission" date="2024-09" db="EMBL/GenBank/DDBJ databases">
        <title>Chromosome-scale assembly of Riccia fluitans.</title>
        <authorList>
            <person name="Paukszto L."/>
            <person name="Sawicki J."/>
            <person name="Karawczyk K."/>
            <person name="Piernik-Szablinska J."/>
            <person name="Szczecinska M."/>
            <person name="Mazdziarz M."/>
        </authorList>
    </citation>
    <scope>NUCLEOTIDE SEQUENCE [LARGE SCALE GENOMIC DNA]</scope>
    <source>
        <strain evidence="1">Rf_01</strain>
        <tissue evidence="1">Aerial parts of the thallus</tissue>
    </source>
</reference>
<organism evidence="1 2">
    <name type="scientific">Riccia fluitans</name>
    <dbReference type="NCBI Taxonomy" id="41844"/>
    <lineage>
        <taxon>Eukaryota</taxon>
        <taxon>Viridiplantae</taxon>
        <taxon>Streptophyta</taxon>
        <taxon>Embryophyta</taxon>
        <taxon>Marchantiophyta</taxon>
        <taxon>Marchantiopsida</taxon>
        <taxon>Marchantiidae</taxon>
        <taxon>Marchantiales</taxon>
        <taxon>Ricciaceae</taxon>
        <taxon>Riccia</taxon>
    </lineage>
</organism>
<sequence>MVWKFFGTPKRLGVAPKGEPFILTGERLPVEAKFCQWRQIFAGGGEPIASTSDRFAYTGERFASSGKGLLAPKLEKLA</sequence>
<comment type="caution">
    <text evidence="1">The sequence shown here is derived from an EMBL/GenBank/DDBJ whole genome shotgun (WGS) entry which is preliminary data.</text>
</comment>
<dbReference type="EMBL" id="JBHFFA010000008">
    <property type="protein sequence ID" value="KAL2609416.1"/>
    <property type="molecule type" value="Genomic_DNA"/>
</dbReference>
<gene>
    <name evidence="1" type="ORF">R1flu_027989</name>
</gene>
<dbReference type="Proteomes" id="UP001605036">
    <property type="component" value="Unassembled WGS sequence"/>
</dbReference>
<evidence type="ECO:0000313" key="1">
    <source>
        <dbReference type="EMBL" id="KAL2609416.1"/>
    </source>
</evidence>
<evidence type="ECO:0000313" key="2">
    <source>
        <dbReference type="Proteomes" id="UP001605036"/>
    </source>
</evidence>